<keyword evidence="11" id="KW-1185">Reference proteome</keyword>
<keyword evidence="2" id="KW-1003">Cell membrane</keyword>
<feature type="transmembrane region" description="Helical" evidence="9">
    <location>
        <begin position="313"/>
        <end position="329"/>
    </location>
</feature>
<evidence type="ECO:0000256" key="9">
    <source>
        <dbReference type="SAM" id="Phobius"/>
    </source>
</evidence>
<feature type="region of interest" description="Disordered" evidence="8">
    <location>
        <begin position="439"/>
        <end position="459"/>
    </location>
</feature>
<keyword evidence="4 9" id="KW-0812">Transmembrane</keyword>
<evidence type="ECO:0000313" key="11">
    <source>
        <dbReference type="Proteomes" id="UP000198688"/>
    </source>
</evidence>
<dbReference type="Proteomes" id="UP000198688">
    <property type="component" value="Chromosome I"/>
</dbReference>
<evidence type="ECO:0000256" key="3">
    <source>
        <dbReference type="ARBA" id="ARBA00022679"/>
    </source>
</evidence>
<feature type="region of interest" description="Disordered" evidence="8">
    <location>
        <begin position="183"/>
        <end position="208"/>
    </location>
</feature>
<evidence type="ECO:0000256" key="2">
    <source>
        <dbReference type="ARBA" id="ARBA00022475"/>
    </source>
</evidence>
<dbReference type="GO" id="GO:0005886">
    <property type="term" value="C:plasma membrane"/>
    <property type="evidence" value="ECO:0007669"/>
    <property type="project" value="UniProtKB-SubCell"/>
</dbReference>
<evidence type="ECO:0000256" key="7">
    <source>
        <dbReference type="ARBA" id="ARBA00024033"/>
    </source>
</evidence>
<evidence type="ECO:0000256" key="8">
    <source>
        <dbReference type="SAM" id="MobiDB-lite"/>
    </source>
</evidence>
<reference evidence="10 11" key="1">
    <citation type="submission" date="2016-10" db="EMBL/GenBank/DDBJ databases">
        <authorList>
            <person name="de Groot N.N."/>
        </authorList>
    </citation>
    <scope>NUCLEOTIDE SEQUENCE [LARGE SCALE GENOMIC DNA]</scope>
    <source>
        <strain evidence="10 11">DSM 43941</strain>
    </source>
</reference>
<sequence>MPANNKRVRSGWVALGVLVTVAIITLCLRWYELSTLAVNHQAIRGWLDGDGLYTYRDPGTQTGTTLPPALAILLTPLALLPLHGAGWLLALAGTAALLLVALIVAGPVARRHGQRRTPFVLGVAALALLAEPVRAVIGLGRPELLIVALVAVDLVALRRAARIRHRALAGIPALRRLPISRRWSRPGTSHPGAAHQGTSRPGITRPRPGPFRRIWTGGSWAGLGTGLAVTFSATSLLFVIYLVITRQRRAAGTALATAAAVILAALLVAPAETLAWYGTTMWELDRPAPISDPGNQSLAGVMARLYGFPAPPVLVWFSFGILLLAVGLIRARSAHTEGDEVAAFTLVGLTVAVTGPASTAAESLWMLPAVLILADTGLRRHRSARLPRQARLAGTWYLVAAAFGYLTVVATPAWSLVWNVPAATMILLVNILPSRHASPPLATTSPTRRRAAIPLPRGG</sequence>
<evidence type="ECO:0000256" key="6">
    <source>
        <dbReference type="ARBA" id="ARBA00023136"/>
    </source>
</evidence>
<dbReference type="AlphaFoldDB" id="A0A1H2CTH8"/>
<feature type="transmembrane region" description="Helical" evidence="9">
    <location>
        <begin position="220"/>
        <end position="243"/>
    </location>
</feature>
<comment type="similarity">
    <text evidence="7">Belongs to the glycosyltransferase 87 family.</text>
</comment>
<name>A0A1H2CTH8_9ACTN</name>
<feature type="transmembrane region" description="Helical" evidence="9">
    <location>
        <begin position="85"/>
        <end position="106"/>
    </location>
</feature>
<feature type="transmembrane region" description="Helical" evidence="9">
    <location>
        <begin position="12"/>
        <end position="31"/>
    </location>
</feature>
<accession>A0A1H2CTH8</accession>
<gene>
    <name evidence="10" type="ORF">SAMN04489716_6799</name>
</gene>
<dbReference type="Pfam" id="PF09594">
    <property type="entry name" value="GT87"/>
    <property type="match status" value="2"/>
</dbReference>
<dbReference type="OrthoDB" id="9774600at2"/>
<dbReference type="EMBL" id="LT629758">
    <property type="protein sequence ID" value="SDT73850.1"/>
    <property type="molecule type" value="Genomic_DNA"/>
</dbReference>
<keyword evidence="6 9" id="KW-0472">Membrane</keyword>
<organism evidence="10 11">
    <name type="scientific">Actinoplanes derwentensis</name>
    <dbReference type="NCBI Taxonomy" id="113562"/>
    <lineage>
        <taxon>Bacteria</taxon>
        <taxon>Bacillati</taxon>
        <taxon>Actinomycetota</taxon>
        <taxon>Actinomycetes</taxon>
        <taxon>Micromonosporales</taxon>
        <taxon>Micromonosporaceae</taxon>
        <taxon>Actinoplanes</taxon>
    </lineage>
</organism>
<feature type="transmembrane region" description="Helical" evidence="9">
    <location>
        <begin position="118"/>
        <end position="137"/>
    </location>
</feature>
<feature type="transmembrane region" description="Helical" evidence="9">
    <location>
        <begin position="341"/>
        <end position="357"/>
    </location>
</feature>
<keyword evidence="3 10" id="KW-0808">Transferase</keyword>
<comment type="subcellular location">
    <subcellularLocation>
        <location evidence="1">Cell membrane</location>
        <topology evidence="1">Multi-pass membrane protein</topology>
    </subcellularLocation>
</comment>
<keyword evidence="5 9" id="KW-1133">Transmembrane helix</keyword>
<proteinExistence type="inferred from homology"/>
<dbReference type="InterPro" id="IPR018584">
    <property type="entry name" value="GT87"/>
</dbReference>
<dbReference type="STRING" id="113562.SAMN04489716_6799"/>
<evidence type="ECO:0000256" key="1">
    <source>
        <dbReference type="ARBA" id="ARBA00004651"/>
    </source>
</evidence>
<dbReference type="GO" id="GO:0016758">
    <property type="term" value="F:hexosyltransferase activity"/>
    <property type="evidence" value="ECO:0007669"/>
    <property type="project" value="InterPro"/>
</dbReference>
<evidence type="ECO:0000256" key="4">
    <source>
        <dbReference type="ARBA" id="ARBA00022692"/>
    </source>
</evidence>
<evidence type="ECO:0000313" key="10">
    <source>
        <dbReference type="EMBL" id="SDT73850.1"/>
    </source>
</evidence>
<protein>
    <submittedName>
        <fullName evidence="10">Alpha-1,2-mannosyltransferase</fullName>
    </submittedName>
</protein>
<feature type="transmembrane region" description="Helical" evidence="9">
    <location>
        <begin position="255"/>
        <end position="277"/>
    </location>
</feature>
<feature type="transmembrane region" description="Helical" evidence="9">
    <location>
        <begin position="390"/>
        <end position="410"/>
    </location>
</feature>
<keyword evidence="10" id="KW-0328">Glycosyltransferase</keyword>
<evidence type="ECO:0000256" key="5">
    <source>
        <dbReference type="ARBA" id="ARBA00022989"/>
    </source>
</evidence>